<feature type="coiled-coil region" evidence="1">
    <location>
        <begin position="1012"/>
        <end position="1039"/>
    </location>
</feature>
<protein>
    <submittedName>
        <fullName evidence="2">Uncharacterized protein</fullName>
    </submittedName>
</protein>
<keyword evidence="1" id="KW-0175">Coiled coil</keyword>
<organism evidence="2 3">
    <name type="scientific">Desulfofundulus thermosubterraneus DSM 16057</name>
    <dbReference type="NCBI Taxonomy" id="1121432"/>
    <lineage>
        <taxon>Bacteria</taxon>
        <taxon>Bacillati</taxon>
        <taxon>Bacillota</taxon>
        <taxon>Clostridia</taxon>
        <taxon>Eubacteriales</taxon>
        <taxon>Peptococcaceae</taxon>
        <taxon>Desulfofundulus</taxon>
    </lineage>
</organism>
<dbReference type="OrthoDB" id="856045at2"/>
<dbReference type="RefSeq" id="WP_072871092.1">
    <property type="nucleotide sequence ID" value="NZ_FQZM01000053.1"/>
</dbReference>
<proteinExistence type="predicted"/>
<evidence type="ECO:0000313" key="3">
    <source>
        <dbReference type="Proteomes" id="UP000184529"/>
    </source>
</evidence>
<gene>
    <name evidence="2" type="ORF">SAMN02745219_03191</name>
</gene>
<keyword evidence="3" id="KW-1185">Reference proteome</keyword>
<dbReference type="EMBL" id="FQZM01000053">
    <property type="protein sequence ID" value="SHJ72446.1"/>
    <property type="molecule type" value="Genomic_DNA"/>
</dbReference>
<reference evidence="3" key="1">
    <citation type="submission" date="2016-11" db="EMBL/GenBank/DDBJ databases">
        <authorList>
            <person name="Varghese N."/>
            <person name="Submissions S."/>
        </authorList>
    </citation>
    <scope>NUCLEOTIDE SEQUENCE [LARGE SCALE GENOMIC DNA]</scope>
    <source>
        <strain evidence="3">DSM 16057</strain>
    </source>
</reference>
<name>A0A1M6LMI8_9FIRM</name>
<accession>A0A1M6LMI8</accession>
<dbReference type="STRING" id="1121432.SAMN02745219_03191"/>
<dbReference type="Proteomes" id="UP000184529">
    <property type="component" value="Unassembled WGS sequence"/>
</dbReference>
<evidence type="ECO:0000313" key="2">
    <source>
        <dbReference type="EMBL" id="SHJ72446.1"/>
    </source>
</evidence>
<evidence type="ECO:0000256" key="1">
    <source>
        <dbReference type="SAM" id="Coils"/>
    </source>
</evidence>
<sequence>MKLADIVSFRKDLLFNGAVQISWFENDRLQAEKAAAHYVFHGPDYHGVAEEDLDGSSYKLVDTANFALDILERINGKIADEPFALAIAGYGTGKSHLAVTLALLLSNPKSGVAGKIIDNITMADAAIGDRVRKILQKSNQPFLVVAINGMQDFDLCGEIIRQVLLVLNQNGLDTTVLENLRPRFKSAINFTESFFIPLKDDFEKYFGESCSVQEIVERLKCQDDETFRKVSAIYEQKMGSPIHAVGQESLHDFIRIAKETYCGPDKPFAGIFIIFDEFGRYLEFAVQKPHIAGPGALQQLFECVQANGDKVFLLCFIQNELKAYISRVAPERREDLNRYVTRYDAVRKVRLSINLETLIANLLEKKNLEELERQVAGIDEPPASIQLFMKRWFPDIKNHALWMNINRFERIIYKGCWPLHPLSTWVLYKLSSIGKSLQQRSALSLLADVYTSFQDGEFAPGRTIRPVDLCNEAMINEFLASERYGQQGATAHAYESVLQRYQYELSTNEKTVLKAVLVSAKIGVKVESKEEYLKVLAIFSGIGTDAVKDAVRSLEYEYAVLEWNELLHQYEITGDAVPRRAFIAQLEAKVAEIDSRTRANIFWQNYKKWTQLETYNTDFGPQNNITTREWNFKVYFTNVSMLEGQIDYALRTWWDARGVDEEKGQLIYCYVGPESNIDAVKEIALKMMKSSMEKNDRDWGTGAPVAVILLHDADGTFGHKIAEYWVLQEQMSEEESQKYANFILDRKNSLVQEMQNQFSELERARHIVFATDKQIARSRTKNMLTQLFDVIYPKRIPFPFDGFHTARGNAAKDCQVFTKELFLGNLDRDWISARSVQQRNRAYEVLDKSWGVISDDGSIRMKPSNNAVREIIELLESQLGGTEGFETQKPMNMGEAMRLLCAPPYGCNIASAGMILALFIGRRKNELNLLKNNQAVKFENWLQDAIPGNFFDLSVLEVTDVVRVSKDSLSEWENLLDEWDLETTLIGKVDFRNKAMELNERIPVPQQLYYKYKHLNDQANDALVKLNAWQHEVDEALEKVLNKGIEKDNFNWLSWGAAELADIIDRMLREGKQWTKEQVETVEKHLAYARLQTQQRFSKWLIRQTVVDIEQLSKFKHHMLKNIGSNLEKLGLDEEKKQLEAHVSKVEKHVHDITEVKRTASDIENMVQNNKITSSTPVSVLNAWLEQVKEFAGRLKKAKKRTDIAQGDVEAAARKLANFQKACKEQLVQYQERTANVYNIKDITSLSDIAYWRGEVASLILIYEGQEKDVEDLKLVQKQLDLVERHYRQLDDESLNEEEFEAACKRCIEENDNEFSDDAPPLDNELVYNGLIKTIRAKRERAALEWMQHNVPDPQAIAGFDASTAMEYKTRLQKMPRVLSAQQVKIVREALAACERRLDELEVEGLLAKFQALSEENKKMFLRKLSDYIKFLSSKASVPEEL</sequence>